<dbReference type="InterPro" id="IPR011011">
    <property type="entry name" value="Znf_FYVE_PHD"/>
</dbReference>
<dbReference type="InterPro" id="IPR042939">
    <property type="entry name" value="RUFY4"/>
</dbReference>
<dbReference type="Proteomes" id="UP001652624">
    <property type="component" value="Chromosome 7"/>
</dbReference>
<keyword evidence="4" id="KW-1185">Reference proteome</keyword>
<feature type="domain" description="RUN" evidence="3">
    <location>
        <begin position="32"/>
        <end position="165"/>
    </location>
</feature>
<evidence type="ECO:0000313" key="6">
    <source>
        <dbReference type="RefSeq" id="XP_060049892.1"/>
    </source>
</evidence>
<dbReference type="Pfam" id="PF25366">
    <property type="entry name" value="RUFY4"/>
    <property type="match status" value="1"/>
</dbReference>
<evidence type="ECO:0000256" key="2">
    <source>
        <dbReference type="SAM" id="MobiDB-lite"/>
    </source>
</evidence>
<dbReference type="GeneID" id="103111474"/>
<feature type="compositionally biased region" description="Basic and acidic residues" evidence="2">
    <location>
        <begin position="341"/>
        <end position="351"/>
    </location>
</feature>
<evidence type="ECO:0000313" key="4">
    <source>
        <dbReference type="Proteomes" id="UP001652624"/>
    </source>
</evidence>
<protein>
    <submittedName>
        <fullName evidence="5 6">RUN and FYVE domain-containing protein 4 isoform X1</fullName>
    </submittedName>
</protein>
<dbReference type="Pfam" id="PF02759">
    <property type="entry name" value="RUN"/>
    <property type="match status" value="1"/>
</dbReference>
<dbReference type="PROSITE" id="PS50826">
    <property type="entry name" value="RUN"/>
    <property type="match status" value="1"/>
</dbReference>
<dbReference type="RefSeq" id="XP_060049891.1">
    <property type="nucleotide sequence ID" value="XM_060193908.1"/>
</dbReference>
<feature type="region of interest" description="Disordered" evidence="2">
    <location>
        <begin position="179"/>
        <end position="264"/>
    </location>
</feature>
<accession>A0ABM3XM42</accession>
<dbReference type="SUPFAM" id="SSF140741">
    <property type="entry name" value="RUN domain-like"/>
    <property type="match status" value="1"/>
</dbReference>
<name>A0ABM3XM42_ERIEU</name>
<evidence type="ECO:0000259" key="3">
    <source>
        <dbReference type="PROSITE" id="PS50826"/>
    </source>
</evidence>
<feature type="compositionally biased region" description="Basic and acidic residues" evidence="2">
    <location>
        <begin position="235"/>
        <end position="247"/>
    </location>
</feature>
<gene>
    <name evidence="5 6" type="primary">RUFY4</name>
</gene>
<feature type="coiled-coil region" evidence="1">
    <location>
        <begin position="405"/>
        <end position="443"/>
    </location>
</feature>
<sequence>MEGEETAHQLTRDLKAAVSAIIQGHGAGPPVTDTSAELHGLCGCLERLLQFDLKEQRGFLRARRDYWDFLCAALWCQRGDTEPILFVRSQDKLRTSLGRGRAFIRFCLAHQQLAESLQLCLLDQALARDWYGPRSPLCCPELQQGLLDALYALNGVTFHLDLQRPDLDGAWPLFSESCSSDTSESQAQRPRKTKVFPKEVQKPKHREVKFSEKDHRGEIPAASGGLRGGHVGRSHPHEARSLQDAPREAQLTGPTHPPACLEKTSLGVPQGMWGVDNWESLQQSPKNGTPRMEVHLGNSTASIQGQREGVTGVWKAVTGTETEGREVSLSAEGQRTTEGPHGARTEEEGHMQTHPASSSGGTKENLPGSRQGGEALQDVVESLRCDLQKAQEWAQHQKWLLEGQLEVLREQLSRSQAELEQERREAERRMKLHEEELGAQRDLVNTMKKRVLELIQEKDALWQQLQHVTSMAPGCCVVCNKEFRRLSRRYPCRVCQGLLCHACSVDYKARGRRCPPCAQKGEAQLL</sequence>
<dbReference type="PANTHER" id="PTHR47732:SF1">
    <property type="entry name" value="RUN AND FYVE DOMAIN-CONTAINING PROTEIN 4"/>
    <property type="match status" value="1"/>
</dbReference>
<dbReference type="RefSeq" id="XP_060049892.1">
    <property type="nucleotide sequence ID" value="XM_060193909.1"/>
</dbReference>
<proteinExistence type="predicted"/>
<dbReference type="SUPFAM" id="SSF57903">
    <property type="entry name" value="FYVE/PHD zinc finger"/>
    <property type="match status" value="1"/>
</dbReference>
<evidence type="ECO:0000313" key="5">
    <source>
        <dbReference type="RefSeq" id="XP_060049891.1"/>
    </source>
</evidence>
<dbReference type="Gene3D" id="1.20.58.900">
    <property type="match status" value="1"/>
</dbReference>
<dbReference type="InterPro" id="IPR004012">
    <property type="entry name" value="Run_dom"/>
</dbReference>
<feature type="region of interest" description="Disordered" evidence="2">
    <location>
        <begin position="320"/>
        <end position="372"/>
    </location>
</feature>
<feature type="compositionally biased region" description="Basic and acidic residues" evidence="2">
    <location>
        <begin position="196"/>
        <end position="218"/>
    </location>
</feature>
<dbReference type="PANTHER" id="PTHR47732">
    <property type="entry name" value="RUN AND FYVE DOMAIN-CONTAINING PROTEIN 4"/>
    <property type="match status" value="1"/>
</dbReference>
<reference evidence="5 6" key="1">
    <citation type="submission" date="2025-05" db="UniProtKB">
        <authorList>
            <consortium name="RefSeq"/>
        </authorList>
    </citation>
    <scope>IDENTIFICATION</scope>
</reference>
<evidence type="ECO:0000256" key="1">
    <source>
        <dbReference type="SAM" id="Coils"/>
    </source>
</evidence>
<dbReference type="InterPro" id="IPR059036">
    <property type="entry name" value="RUFY4_dom"/>
</dbReference>
<organism evidence="4 5">
    <name type="scientific">Erinaceus europaeus</name>
    <name type="common">Western European hedgehog</name>
    <dbReference type="NCBI Taxonomy" id="9365"/>
    <lineage>
        <taxon>Eukaryota</taxon>
        <taxon>Metazoa</taxon>
        <taxon>Chordata</taxon>
        <taxon>Craniata</taxon>
        <taxon>Vertebrata</taxon>
        <taxon>Euteleostomi</taxon>
        <taxon>Mammalia</taxon>
        <taxon>Eutheria</taxon>
        <taxon>Laurasiatheria</taxon>
        <taxon>Eulipotyphla</taxon>
        <taxon>Erinaceidae</taxon>
        <taxon>Erinaceinae</taxon>
        <taxon>Erinaceus</taxon>
    </lineage>
</organism>
<keyword evidence="1" id="KW-0175">Coiled coil</keyword>
<dbReference type="InterPro" id="IPR037213">
    <property type="entry name" value="Run_dom_sf"/>
</dbReference>